<evidence type="ECO:0000256" key="12">
    <source>
        <dbReference type="SAM" id="SignalP"/>
    </source>
</evidence>
<sequence>MPRMLPSPWCRAMLLAVGLFRGPALAHDDPCHEEEESEPEWTQSLSLEELLQVELSAPSKRRQLAREAPGVATVVTREQMRRFGWTTIDDILFSQPGFFPAQDFERTTVGARGLWEGWNNNHLLVLMDGVPINDNDLATAFTWDITPLFLVKSVELIRGPASALYGSSAINGVIALNTLSSTHTLDEGERLEINSEARLRAGNHGTAAVDAVAVTRSRHISAVVGFQHLRTDGFSYLSYDGSGRTDATGALQRFRVSNRRDSDYLFVKLEPLNALKGLSAQYHLQDWSYGTGHGWANWVPDVDGAMRDRRHIAVLSYRSEPGSPLEQEYVLKYQRHQYDNEVRFYPSGADNGQRYYPAGMTEVLRTALDELFGRVQLSGSLGERLTLLGGVEYAATLYGGDDVHYATADLNGEGDVPATQTPVRLGPIYESFLNEPMSNVGAYTQLAWSRLLELPLSLTVGLRYDLKFFHYRELGHPEAPRHYKSYDQFSPRLALVYAPSPALSLKFQAGRAFRAPAPGELFGSNTWMLNSNIETLRPEQVTTFELNADWSINSHLSWRSTLFHSRYKNLIGYVQGSRLDNFLSQTHLGLESELLAEVDLGAQGRLSAFGNYSYVHLLEGADSSGVMMEKEGHLTWAPAHQVKAGVSHQWKGFSLALLGRYQGDVHRREEDMGNPLFHTLRPEVVPAWFRLDANARYQLTPWAGVALEVSNLLDAESYLVKIRDYPFDYRMEDRRVFVSLEVNL</sequence>
<evidence type="ECO:0000259" key="14">
    <source>
        <dbReference type="Pfam" id="PF07715"/>
    </source>
</evidence>
<dbReference type="PROSITE" id="PS52016">
    <property type="entry name" value="TONB_DEPENDENT_REC_3"/>
    <property type="match status" value="1"/>
</dbReference>
<name>A0ABY9WPG0_9BACT</name>
<keyword evidence="6 11" id="KW-0798">TonB box</keyword>
<evidence type="ECO:0000313" key="16">
    <source>
        <dbReference type="Proteomes" id="UP001611383"/>
    </source>
</evidence>
<organism evidence="15 16">
    <name type="scientific">Archangium minus</name>
    <dbReference type="NCBI Taxonomy" id="83450"/>
    <lineage>
        <taxon>Bacteria</taxon>
        <taxon>Pseudomonadati</taxon>
        <taxon>Myxococcota</taxon>
        <taxon>Myxococcia</taxon>
        <taxon>Myxococcales</taxon>
        <taxon>Cystobacterineae</taxon>
        <taxon>Archangiaceae</taxon>
        <taxon>Archangium</taxon>
    </lineage>
</organism>
<dbReference type="CDD" id="cd01347">
    <property type="entry name" value="ligand_gated_channel"/>
    <property type="match status" value="1"/>
</dbReference>
<dbReference type="InterPro" id="IPR037066">
    <property type="entry name" value="Plug_dom_sf"/>
</dbReference>
<dbReference type="InterPro" id="IPR036942">
    <property type="entry name" value="Beta-barrel_TonB_sf"/>
</dbReference>
<keyword evidence="2 10" id="KW-0813">Transport</keyword>
<dbReference type="InterPro" id="IPR039426">
    <property type="entry name" value="TonB-dep_rcpt-like"/>
</dbReference>
<dbReference type="InterPro" id="IPR012910">
    <property type="entry name" value="Plug_dom"/>
</dbReference>
<dbReference type="InterPro" id="IPR000531">
    <property type="entry name" value="Beta-barrel_TonB"/>
</dbReference>
<comment type="similarity">
    <text evidence="10 11">Belongs to the TonB-dependent receptor family.</text>
</comment>
<evidence type="ECO:0000256" key="1">
    <source>
        <dbReference type="ARBA" id="ARBA00004571"/>
    </source>
</evidence>
<feature type="signal peptide" evidence="12">
    <location>
        <begin position="1"/>
        <end position="26"/>
    </location>
</feature>
<evidence type="ECO:0000256" key="11">
    <source>
        <dbReference type="RuleBase" id="RU003357"/>
    </source>
</evidence>
<keyword evidence="3 10" id="KW-1134">Transmembrane beta strand</keyword>
<evidence type="ECO:0000256" key="4">
    <source>
        <dbReference type="ARBA" id="ARBA00022692"/>
    </source>
</evidence>
<evidence type="ECO:0000256" key="9">
    <source>
        <dbReference type="ARBA" id="ARBA00023237"/>
    </source>
</evidence>
<accession>A0ABY9WPG0</accession>
<keyword evidence="5 12" id="KW-0732">Signal</keyword>
<evidence type="ECO:0000256" key="8">
    <source>
        <dbReference type="ARBA" id="ARBA00023170"/>
    </source>
</evidence>
<dbReference type="RefSeq" id="WP_395821029.1">
    <property type="nucleotide sequence ID" value="NZ_CP043494.1"/>
</dbReference>
<protein>
    <submittedName>
        <fullName evidence="15">TonB-dependent receptor</fullName>
    </submittedName>
</protein>
<keyword evidence="9 10" id="KW-0998">Cell outer membrane</keyword>
<keyword evidence="8 15" id="KW-0675">Receptor</keyword>
<feature type="domain" description="TonB-dependent receptor plug" evidence="14">
    <location>
        <begin position="66"/>
        <end position="173"/>
    </location>
</feature>
<dbReference type="EMBL" id="CP043494">
    <property type="protein sequence ID" value="WNG45691.1"/>
    <property type="molecule type" value="Genomic_DNA"/>
</dbReference>
<dbReference type="PANTHER" id="PTHR30069">
    <property type="entry name" value="TONB-DEPENDENT OUTER MEMBRANE RECEPTOR"/>
    <property type="match status" value="1"/>
</dbReference>
<gene>
    <name evidence="15" type="ORF">F0U60_17455</name>
</gene>
<dbReference type="Pfam" id="PF07715">
    <property type="entry name" value="Plug"/>
    <property type="match status" value="1"/>
</dbReference>
<keyword evidence="7 10" id="KW-0472">Membrane</keyword>
<dbReference type="SUPFAM" id="SSF56935">
    <property type="entry name" value="Porins"/>
    <property type="match status" value="1"/>
</dbReference>
<evidence type="ECO:0000256" key="5">
    <source>
        <dbReference type="ARBA" id="ARBA00022729"/>
    </source>
</evidence>
<evidence type="ECO:0000256" key="2">
    <source>
        <dbReference type="ARBA" id="ARBA00022448"/>
    </source>
</evidence>
<evidence type="ECO:0000313" key="15">
    <source>
        <dbReference type="EMBL" id="WNG45691.1"/>
    </source>
</evidence>
<evidence type="ECO:0000256" key="10">
    <source>
        <dbReference type="PROSITE-ProRule" id="PRU01360"/>
    </source>
</evidence>
<dbReference type="Gene3D" id="2.170.130.10">
    <property type="entry name" value="TonB-dependent receptor, plug domain"/>
    <property type="match status" value="1"/>
</dbReference>
<evidence type="ECO:0000256" key="6">
    <source>
        <dbReference type="ARBA" id="ARBA00023077"/>
    </source>
</evidence>
<dbReference type="PANTHER" id="PTHR30069:SF29">
    <property type="entry name" value="HEMOGLOBIN AND HEMOGLOBIN-HAPTOGLOBIN-BINDING PROTEIN 1-RELATED"/>
    <property type="match status" value="1"/>
</dbReference>
<proteinExistence type="inferred from homology"/>
<evidence type="ECO:0000259" key="13">
    <source>
        <dbReference type="Pfam" id="PF00593"/>
    </source>
</evidence>
<feature type="domain" description="TonB-dependent receptor-like beta-barrel" evidence="13">
    <location>
        <begin position="268"/>
        <end position="712"/>
    </location>
</feature>
<keyword evidence="16" id="KW-1185">Reference proteome</keyword>
<evidence type="ECO:0000256" key="3">
    <source>
        <dbReference type="ARBA" id="ARBA00022452"/>
    </source>
</evidence>
<dbReference type="Gene3D" id="2.40.170.20">
    <property type="entry name" value="TonB-dependent receptor, beta-barrel domain"/>
    <property type="match status" value="1"/>
</dbReference>
<dbReference type="Proteomes" id="UP001611383">
    <property type="component" value="Chromosome"/>
</dbReference>
<feature type="chain" id="PRO_5045348202" evidence="12">
    <location>
        <begin position="27"/>
        <end position="744"/>
    </location>
</feature>
<dbReference type="Pfam" id="PF00593">
    <property type="entry name" value="TonB_dep_Rec_b-barrel"/>
    <property type="match status" value="1"/>
</dbReference>
<keyword evidence="4 10" id="KW-0812">Transmembrane</keyword>
<evidence type="ECO:0000256" key="7">
    <source>
        <dbReference type="ARBA" id="ARBA00023136"/>
    </source>
</evidence>
<comment type="subcellular location">
    <subcellularLocation>
        <location evidence="1 10">Cell outer membrane</location>
        <topology evidence="1 10">Multi-pass membrane protein</topology>
    </subcellularLocation>
</comment>
<reference evidence="15 16" key="1">
    <citation type="submission" date="2019-08" db="EMBL/GenBank/DDBJ databases">
        <title>Archangium and Cystobacter genomes.</title>
        <authorList>
            <person name="Chen I.-C.K."/>
            <person name="Wielgoss S."/>
        </authorList>
    </citation>
    <scope>NUCLEOTIDE SEQUENCE [LARGE SCALE GENOMIC DNA]</scope>
    <source>
        <strain evidence="15 16">Cbm 6</strain>
    </source>
</reference>